<dbReference type="InterPro" id="IPR001878">
    <property type="entry name" value="Znf_CCHC"/>
</dbReference>
<reference evidence="4" key="1">
    <citation type="submission" date="2020-05" db="UniProtKB">
        <authorList>
            <consortium name="EnsemblMetazoa"/>
        </authorList>
    </citation>
    <scope>IDENTIFICATION</scope>
    <source>
        <strain evidence="4">TTRI</strain>
    </source>
</reference>
<dbReference type="Gene3D" id="2.40.70.10">
    <property type="entry name" value="Acid Proteases"/>
    <property type="match status" value="1"/>
</dbReference>
<dbReference type="PANTHER" id="PTHR19963">
    <property type="entry name" value="CCHC-TYPE DOMAIN-CONTAINING PROTEIN"/>
    <property type="match status" value="1"/>
</dbReference>
<dbReference type="GO" id="GO:0008270">
    <property type="term" value="F:zinc ion binding"/>
    <property type="evidence" value="ECO:0007669"/>
    <property type="project" value="UniProtKB-KW"/>
</dbReference>
<dbReference type="AlphaFoldDB" id="A0A1A9V4L9"/>
<organism evidence="4 5">
    <name type="scientific">Glossina austeni</name>
    <name type="common">Savannah tsetse fly</name>
    <dbReference type="NCBI Taxonomy" id="7395"/>
    <lineage>
        <taxon>Eukaryota</taxon>
        <taxon>Metazoa</taxon>
        <taxon>Ecdysozoa</taxon>
        <taxon>Arthropoda</taxon>
        <taxon>Hexapoda</taxon>
        <taxon>Insecta</taxon>
        <taxon>Pterygota</taxon>
        <taxon>Neoptera</taxon>
        <taxon>Endopterygota</taxon>
        <taxon>Diptera</taxon>
        <taxon>Brachycera</taxon>
        <taxon>Muscomorpha</taxon>
        <taxon>Hippoboscoidea</taxon>
        <taxon>Glossinidae</taxon>
        <taxon>Glossina</taxon>
    </lineage>
</organism>
<feature type="domain" description="CCHC-type" evidence="3">
    <location>
        <begin position="136"/>
        <end position="153"/>
    </location>
</feature>
<evidence type="ECO:0000256" key="1">
    <source>
        <dbReference type="PROSITE-ProRule" id="PRU00047"/>
    </source>
</evidence>
<dbReference type="Proteomes" id="UP000078200">
    <property type="component" value="Unassembled WGS sequence"/>
</dbReference>
<proteinExistence type="predicted"/>
<evidence type="ECO:0000313" key="5">
    <source>
        <dbReference type="Proteomes" id="UP000078200"/>
    </source>
</evidence>
<dbReference type="EnsemblMetazoa" id="GAUT025762-RA">
    <property type="protein sequence ID" value="GAUT025762-PA"/>
    <property type="gene ID" value="GAUT025762"/>
</dbReference>
<dbReference type="PANTHER" id="PTHR19963:SF30">
    <property type="entry name" value="ENDONUCLEASE_EXONUCLEASE_PHOSPHATASE DOMAIN-CONTAINING PROTEIN"/>
    <property type="match status" value="1"/>
</dbReference>
<name>A0A1A9V4L9_GLOAU</name>
<dbReference type="InterPro" id="IPR021109">
    <property type="entry name" value="Peptidase_aspartic_dom_sf"/>
</dbReference>
<dbReference type="GO" id="GO:0003676">
    <property type="term" value="F:nucleic acid binding"/>
    <property type="evidence" value="ECO:0007669"/>
    <property type="project" value="InterPro"/>
</dbReference>
<evidence type="ECO:0000313" key="4">
    <source>
        <dbReference type="EnsemblMetazoa" id="GAUT025762-PA"/>
    </source>
</evidence>
<evidence type="ECO:0000259" key="3">
    <source>
        <dbReference type="PROSITE" id="PS50158"/>
    </source>
</evidence>
<dbReference type="SMART" id="SM00343">
    <property type="entry name" value="ZnF_C2HC"/>
    <property type="match status" value="1"/>
</dbReference>
<accession>A0A1A9V4L9</accession>
<keyword evidence="1" id="KW-0863">Zinc-finger</keyword>
<dbReference type="STRING" id="7395.A0A1A9V4L9"/>
<keyword evidence="1" id="KW-0862">Zinc</keyword>
<keyword evidence="5" id="KW-1185">Reference proteome</keyword>
<feature type="compositionally biased region" description="Polar residues" evidence="2">
    <location>
        <begin position="159"/>
        <end position="169"/>
    </location>
</feature>
<dbReference type="Gene3D" id="4.10.60.10">
    <property type="entry name" value="Zinc finger, CCHC-type"/>
    <property type="match status" value="1"/>
</dbReference>
<feature type="region of interest" description="Disordered" evidence="2">
    <location>
        <begin position="150"/>
        <end position="169"/>
    </location>
</feature>
<dbReference type="VEuPathDB" id="VectorBase:GAUT025762"/>
<dbReference type="InterPro" id="IPR036875">
    <property type="entry name" value="Znf_CCHC_sf"/>
</dbReference>
<dbReference type="PROSITE" id="PS50158">
    <property type="entry name" value="ZF_CCHC"/>
    <property type="match status" value="1"/>
</dbReference>
<sequence length="662" mass="73489">MDALQRKYGRGEPELSSRCQKLNERVQDYATEIERLANLAYIGVPDDVQERLKIDAFLKRLRDAELKKAVWTLYKTTFTETLGFALTQEAASGLWTSSMKVTRTEVGSEGDIADVVCALVRQVLRENKRRPASKTRKCYACQKPGHFARECRSKHKGSHSTSPTRNIQRTGVKLKRVSTAGQGLTPKFSSPRDGITQSQRSNSSLTIDGLFRAVITSSRWTLTATGDEAAIKGKTTRNISISDISMKHEFLVADIMDGVILGMDFMAKHGFVFDMKRQVFQYVNVTLPLTVGYERQADVLQVVVQQQQKINPKSEAITWATATQEIRLSKIRVVEPSKECTKDNIIFGKAVVLPVNNLIPVRVLNPTSDTTKVQKGDIIAQCEKAEYVCLLGNADLDVRLPTRHELIVSQPPEYHLVDRVDQRFQNSDLEYETSFHRVVNNHRAQIYYLDAGSPYTCAKCHFSCGPVRLGSSGGHTLCRMRQGPSGDVGAMCCSSPTIVICGGDPLASDDNFSLSLYKHTVLSTTQREGVRGKKGDKAKNGAADPFEAEMNAAGTSQIASKLTMLLNLQATARKITPSSGSSDFYVFRGIKTKSSVNNQVPIENQIEITSGSPHAYFPFSQEIPKFQPELPIFGYAKIAPRRRTDEQMLTKVINTLSVNCDL</sequence>
<dbReference type="SUPFAM" id="SSF57756">
    <property type="entry name" value="Retrovirus zinc finger-like domains"/>
    <property type="match status" value="1"/>
</dbReference>
<keyword evidence="1" id="KW-0479">Metal-binding</keyword>
<dbReference type="Pfam" id="PF00098">
    <property type="entry name" value="zf-CCHC"/>
    <property type="match status" value="1"/>
</dbReference>
<protein>
    <recommendedName>
        <fullName evidence="3">CCHC-type domain-containing protein</fullName>
    </recommendedName>
</protein>
<evidence type="ECO:0000256" key="2">
    <source>
        <dbReference type="SAM" id="MobiDB-lite"/>
    </source>
</evidence>